<feature type="transmembrane region" description="Helical" evidence="8">
    <location>
        <begin position="432"/>
        <end position="453"/>
    </location>
</feature>
<evidence type="ECO:0000256" key="5">
    <source>
        <dbReference type="ARBA" id="ARBA00022989"/>
    </source>
</evidence>
<feature type="transmembrane region" description="Helical" evidence="8">
    <location>
        <begin position="157"/>
        <end position="174"/>
    </location>
</feature>
<evidence type="ECO:0000313" key="10">
    <source>
        <dbReference type="EMBL" id="GBG31446.1"/>
    </source>
</evidence>
<dbReference type="GO" id="GO:0005262">
    <property type="term" value="F:calcium channel activity"/>
    <property type="evidence" value="ECO:0007669"/>
    <property type="project" value="TreeGrafter"/>
</dbReference>
<evidence type="ECO:0000256" key="1">
    <source>
        <dbReference type="ARBA" id="ARBA00004141"/>
    </source>
</evidence>
<feature type="transmembrane region" description="Helical" evidence="8">
    <location>
        <begin position="50"/>
        <end position="71"/>
    </location>
</feature>
<keyword evidence="3" id="KW-0813">Transport</keyword>
<dbReference type="Proteomes" id="UP000241890">
    <property type="component" value="Unassembled WGS sequence"/>
</dbReference>
<comment type="caution">
    <text evidence="10">The sequence shown here is derived from an EMBL/GenBank/DDBJ whole genome shotgun (WGS) entry which is preliminary data.</text>
</comment>
<keyword evidence="5 8" id="KW-1133">Transmembrane helix</keyword>
<protein>
    <submittedName>
        <fullName evidence="10">Sodium/potassium/calcium exchanger 5</fullName>
    </submittedName>
</protein>
<dbReference type="GO" id="GO:0008273">
    <property type="term" value="F:calcium, potassium:sodium antiporter activity"/>
    <property type="evidence" value="ECO:0007669"/>
    <property type="project" value="TreeGrafter"/>
</dbReference>
<keyword evidence="4 8" id="KW-0812">Transmembrane</keyword>
<dbReference type="GO" id="GO:0005886">
    <property type="term" value="C:plasma membrane"/>
    <property type="evidence" value="ECO:0007669"/>
    <property type="project" value="TreeGrafter"/>
</dbReference>
<dbReference type="InterPro" id="IPR044880">
    <property type="entry name" value="NCX_ion-bd_dom_sf"/>
</dbReference>
<evidence type="ECO:0000256" key="2">
    <source>
        <dbReference type="ARBA" id="ARBA00005364"/>
    </source>
</evidence>
<sequence>MMSPRTWVTRAVAVTAAAGLWGLSAAAATETEDDVVLAGDEGNEEMGMKLAKAFGLPVLIFFCFVALALVCDDYLAPSLEALVRRFKIPHDVASATFLAFGSSAPEISINCVATIHGKVSLSLSAVLGSGIIAYTVIPAACVLVSKGQVLHLEAVPLVRDMVFYAAALSAFVAFTSEEAFALNQNLILLGLFVVYLGAMVVLGKFYHEADSGGDNNARTHASIVSQNMENAAALKAERDDFDDDEEKGGQQERKHLLTRFNTDSTIPHHTAYGDDDLVGLKEKNRYGAAPHNPFENEVEEMRGRKELAEAQGCCMRVLGIITIPLNQLFHVTIPPFCWSAPADDDGNDGDSATDSGDDENAIEKTWPLTMFLSLVYVAIFSELVLVLTTSFAEVVGLSHNVAGLTIVALGAQVPDLFASMSVAKQGEGPSSIANAVGSQIINILVGIGGPFLISNLRTGVPVQVGAGGAGGELIMTGVMMLFLVVVFSVLCFRHMFCKARPSRKPELTSLDAVILASLYVVMLVVLVGSQVIVK</sequence>
<evidence type="ECO:0000256" key="6">
    <source>
        <dbReference type="ARBA" id="ARBA00023136"/>
    </source>
</evidence>
<dbReference type="PANTHER" id="PTHR10846:SF8">
    <property type="entry name" value="INNER MEMBRANE PROTEIN YRBG"/>
    <property type="match status" value="1"/>
</dbReference>
<accession>A0A2R5GKK9</accession>
<keyword evidence="3" id="KW-0050">Antiport</keyword>
<feature type="transmembrane region" description="Helical" evidence="8">
    <location>
        <begin position="186"/>
        <end position="206"/>
    </location>
</feature>
<evidence type="ECO:0000256" key="4">
    <source>
        <dbReference type="ARBA" id="ARBA00022692"/>
    </source>
</evidence>
<gene>
    <name evidence="10" type="ORF">FCC1311_076702</name>
</gene>
<dbReference type="EMBL" id="BEYU01000098">
    <property type="protein sequence ID" value="GBG31446.1"/>
    <property type="molecule type" value="Genomic_DNA"/>
</dbReference>
<evidence type="ECO:0000313" key="11">
    <source>
        <dbReference type="Proteomes" id="UP000241890"/>
    </source>
</evidence>
<keyword evidence="11" id="KW-1185">Reference proteome</keyword>
<comment type="subcellular location">
    <subcellularLocation>
        <location evidence="1">Membrane</location>
        <topology evidence="1">Multi-pass membrane protein</topology>
    </subcellularLocation>
</comment>
<feature type="transmembrane region" description="Helical" evidence="8">
    <location>
        <begin position="121"/>
        <end position="145"/>
    </location>
</feature>
<name>A0A2R5GKK9_9STRA</name>
<dbReference type="InterPro" id="IPR004837">
    <property type="entry name" value="NaCa_Exmemb"/>
</dbReference>
<proteinExistence type="inferred from homology"/>
<feature type="transmembrane region" description="Helical" evidence="8">
    <location>
        <begin position="401"/>
        <end position="420"/>
    </location>
</feature>
<feature type="transmembrane region" description="Helical" evidence="8">
    <location>
        <begin position="512"/>
        <end position="533"/>
    </location>
</feature>
<feature type="transmembrane region" description="Helical" evidence="8">
    <location>
        <begin position="374"/>
        <end position="395"/>
    </location>
</feature>
<dbReference type="Gene3D" id="1.20.1420.30">
    <property type="entry name" value="NCX, central ion-binding region"/>
    <property type="match status" value="2"/>
</dbReference>
<organism evidence="10 11">
    <name type="scientific">Hondaea fermentalgiana</name>
    <dbReference type="NCBI Taxonomy" id="2315210"/>
    <lineage>
        <taxon>Eukaryota</taxon>
        <taxon>Sar</taxon>
        <taxon>Stramenopiles</taxon>
        <taxon>Bigyra</taxon>
        <taxon>Labyrinthulomycetes</taxon>
        <taxon>Thraustochytrida</taxon>
        <taxon>Thraustochytriidae</taxon>
        <taxon>Hondaea</taxon>
    </lineage>
</organism>
<dbReference type="InParanoid" id="A0A2R5GKK9"/>
<evidence type="ECO:0000256" key="8">
    <source>
        <dbReference type="SAM" id="Phobius"/>
    </source>
</evidence>
<evidence type="ECO:0000259" key="9">
    <source>
        <dbReference type="Pfam" id="PF01699"/>
    </source>
</evidence>
<dbReference type="AlphaFoldDB" id="A0A2R5GKK9"/>
<feature type="region of interest" description="Disordered" evidence="7">
    <location>
        <begin position="238"/>
        <end position="260"/>
    </location>
</feature>
<dbReference type="PANTHER" id="PTHR10846">
    <property type="entry name" value="SODIUM/POTASSIUM/CALCIUM EXCHANGER"/>
    <property type="match status" value="1"/>
</dbReference>
<dbReference type="GO" id="GO:0006874">
    <property type="term" value="P:intracellular calcium ion homeostasis"/>
    <property type="evidence" value="ECO:0007669"/>
    <property type="project" value="TreeGrafter"/>
</dbReference>
<dbReference type="Pfam" id="PF01699">
    <property type="entry name" value="Na_Ca_ex"/>
    <property type="match status" value="2"/>
</dbReference>
<feature type="domain" description="Sodium/calcium exchanger membrane region" evidence="9">
    <location>
        <begin position="58"/>
        <end position="199"/>
    </location>
</feature>
<feature type="domain" description="Sodium/calcium exchanger membrane region" evidence="9">
    <location>
        <begin position="368"/>
        <end position="527"/>
    </location>
</feature>
<keyword evidence="6 8" id="KW-0472">Membrane</keyword>
<dbReference type="OrthoDB" id="2127281at2759"/>
<feature type="transmembrane region" description="Helical" evidence="8">
    <location>
        <begin position="473"/>
        <end position="492"/>
    </location>
</feature>
<dbReference type="InterPro" id="IPR004481">
    <property type="entry name" value="K/Na/Ca-exchanger"/>
</dbReference>
<comment type="similarity">
    <text evidence="2">Belongs to the Ca(2+):cation antiporter (CaCA) (TC 2.A.19) family. SLC24A subfamily.</text>
</comment>
<evidence type="ECO:0000256" key="7">
    <source>
        <dbReference type="SAM" id="MobiDB-lite"/>
    </source>
</evidence>
<evidence type="ECO:0000256" key="3">
    <source>
        <dbReference type="ARBA" id="ARBA00022449"/>
    </source>
</evidence>
<reference evidence="10 11" key="1">
    <citation type="submission" date="2017-12" db="EMBL/GenBank/DDBJ databases">
        <title>Sequencing, de novo assembly and annotation of complete genome of a new Thraustochytrid species, strain FCC1311.</title>
        <authorList>
            <person name="Sedici K."/>
            <person name="Godart F."/>
            <person name="Aiese Cigliano R."/>
            <person name="Sanseverino W."/>
            <person name="Barakat M."/>
            <person name="Ortet P."/>
            <person name="Marechal E."/>
            <person name="Cagnac O."/>
            <person name="Amato A."/>
        </authorList>
    </citation>
    <scope>NUCLEOTIDE SEQUENCE [LARGE SCALE GENOMIC DNA]</scope>
</reference>